<dbReference type="InterPro" id="IPR030390">
    <property type="entry name" value="MeTrfase_TrmA_AS"/>
</dbReference>
<feature type="binding site" evidence="5">
    <location>
        <position position="314"/>
    </location>
    <ligand>
        <name>S-adenosyl-L-methionine</name>
        <dbReference type="ChEBI" id="CHEBI:59789"/>
    </ligand>
</feature>
<keyword evidence="4" id="KW-0411">Iron-sulfur</keyword>
<dbReference type="EMBL" id="FNLN01000047">
    <property type="protein sequence ID" value="SDU30227.1"/>
    <property type="molecule type" value="Genomic_DNA"/>
</dbReference>
<name>A0A1H2HEA8_9PROT</name>
<dbReference type="RefSeq" id="WP_235590357.1">
    <property type="nucleotide sequence ID" value="NZ_CP013341.1"/>
</dbReference>
<keyword evidence="8" id="KW-1185">Reference proteome</keyword>
<dbReference type="AlphaFoldDB" id="A0A1H2HEA8"/>
<dbReference type="GO" id="GO:0070475">
    <property type="term" value="P:rRNA base methylation"/>
    <property type="evidence" value="ECO:0007669"/>
    <property type="project" value="TreeGrafter"/>
</dbReference>
<evidence type="ECO:0000313" key="8">
    <source>
        <dbReference type="Proteomes" id="UP000182882"/>
    </source>
</evidence>
<dbReference type="GO" id="GO:0070041">
    <property type="term" value="F:rRNA (uridine-C5-)-methyltransferase activity"/>
    <property type="evidence" value="ECO:0007669"/>
    <property type="project" value="TreeGrafter"/>
</dbReference>
<feature type="binding site" evidence="5">
    <location>
        <position position="268"/>
    </location>
    <ligand>
        <name>S-adenosyl-L-methionine</name>
        <dbReference type="ChEBI" id="CHEBI:59789"/>
    </ligand>
</feature>
<keyword evidence="4" id="KW-0408">Iron</keyword>
<dbReference type="CDD" id="cd02440">
    <property type="entry name" value="AdoMet_MTases"/>
    <property type="match status" value="1"/>
</dbReference>
<dbReference type="PROSITE" id="PS01230">
    <property type="entry name" value="TRMA_1"/>
    <property type="match status" value="1"/>
</dbReference>
<evidence type="ECO:0000256" key="2">
    <source>
        <dbReference type="ARBA" id="ARBA00022679"/>
    </source>
</evidence>
<dbReference type="PANTHER" id="PTHR11061">
    <property type="entry name" value="RNA M5U METHYLTRANSFERASE"/>
    <property type="match status" value="1"/>
</dbReference>
<keyword evidence="3 5" id="KW-0949">S-adenosyl-L-methionine</keyword>
<dbReference type="Gene3D" id="2.40.50.1070">
    <property type="match status" value="1"/>
</dbReference>
<feature type="active site" description="Nucleophile" evidence="5">
    <location>
        <position position="341"/>
    </location>
</feature>
<evidence type="ECO:0000256" key="1">
    <source>
        <dbReference type="ARBA" id="ARBA00022603"/>
    </source>
</evidence>
<dbReference type="Gene3D" id="2.40.50.140">
    <property type="entry name" value="Nucleic acid-binding proteins"/>
    <property type="match status" value="1"/>
</dbReference>
<dbReference type="GO" id="GO:0051536">
    <property type="term" value="F:iron-sulfur cluster binding"/>
    <property type="evidence" value="ECO:0007669"/>
    <property type="project" value="UniProtKB-KW"/>
</dbReference>
<dbReference type="Proteomes" id="UP000182882">
    <property type="component" value="Unassembled WGS sequence"/>
</dbReference>
<comment type="similarity">
    <text evidence="5">Belongs to the class I-like SAM-binding methyltransferase superfamily. RNA M5U methyltransferase family.</text>
</comment>
<accession>A0A1H2HEA8</accession>
<feature type="active site" evidence="6">
    <location>
        <position position="341"/>
    </location>
</feature>
<evidence type="ECO:0000256" key="6">
    <source>
        <dbReference type="PROSITE-ProRule" id="PRU10015"/>
    </source>
</evidence>
<keyword evidence="1 5" id="KW-0489">Methyltransferase</keyword>
<dbReference type="InterPro" id="IPR030391">
    <property type="entry name" value="MeTrfase_TrmA_CS"/>
</dbReference>
<evidence type="ECO:0000256" key="4">
    <source>
        <dbReference type="ARBA" id="ARBA00023014"/>
    </source>
</evidence>
<gene>
    <name evidence="7" type="ORF">SAMN05216406_1475</name>
</gene>
<dbReference type="SUPFAM" id="SSF53335">
    <property type="entry name" value="S-adenosyl-L-methionine-dependent methyltransferases"/>
    <property type="match status" value="1"/>
</dbReference>
<protein>
    <submittedName>
        <fullName evidence="7">23S rRNA m(5)U-1939 methyltransferase</fullName>
    </submittedName>
</protein>
<sequence length="389" mass="44471">MMKFIGTVTHLSQKGLGVVKNAQNNMSYFVYGTWPGDNGEFAIIDKPLGNKKFAYAKLLHLLKPSIHRQIPICPHLSQEENACTGCPWMIADYTSQLEQKRNRFIYAMKRVGFDTTQLTINPVHPAPQSYGYRNRCQLKTDGVQLGFVSENSYQIVPLKDCIVLNDACRNLLKTAIQQLPNANWQIDNGQNWNFIELDDDMQANEILINQKRPFKQGNAAQNAWMQSWLKEKLASNSCSDKVVELFCGSGNLTQIIAESNCTSIIALESDDSAIQQLKTRNFDKVIPQKYDLFDPLVWKKLQQKINDAKILVLDPPRAGLKKHNGFFNGFRTLSTIIYFSCNPETFARDAWFFYQNGFLITEIQLIDLFPHTHHVEVLAVFNRPERSNI</sequence>
<dbReference type="InterPro" id="IPR029063">
    <property type="entry name" value="SAM-dependent_MTases_sf"/>
</dbReference>
<dbReference type="PROSITE" id="PS01231">
    <property type="entry name" value="TRMA_2"/>
    <property type="match status" value="1"/>
</dbReference>
<dbReference type="Pfam" id="PF05958">
    <property type="entry name" value="tRNA_U5-meth_tr"/>
    <property type="match status" value="1"/>
</dbReference>
<evidence type="ECO:0000256" key="5">
    <source>
        <dbReference type="PROSITE-ProRule" id="PRU01024"/>
    </source>
</evidence>
<dbReference type="Gene3D" id="3.40.50.150">
    <property type="entry name" value="Vaccinia Virus protein VP39"/>
    <property type="match status" value="2"/>
</dbReference>
<evidence type="ECO:0000256" key="3">
    <source>
        <dbReference type="ARBA" id="ARBA00022691"/>
    </source>
</evidence>
<dbReference type="PROSITE" id="PS51687">
    <property type="entry name" value="SAM_MT_RNA_M5U"/>
    <property type="match status" value="1"/>
</dbReference>
<dbReference type="InterPro" id="IPR010280">
    <property type="entry name" value="U5_MeTrfase_fam"/>
</dbReference>
<keyword evidence="4" id="KW-0479">Metal-binding</keyword>
<proteinExistence type="inferred from homology"/>
<reference evidence="8" key="1">
    <citation type="submission" date="2016-10" db="EMBL/GenBank/DDBJ databases">
        <authorList>
            <person name="Varghese N."/>
            <person name="Submissions S."/>
        </authorList>
    </citation>
    <scope>NUCLEOTIDE SEQUENCE [LARGE SCALE GENOMIC DNA]</scope>
    <source>
        <strain evidence="8">Nm10</strain>
    </source>
</reference>
<dbReference type="PANTHER" id="PTHR11061:SF30">
    <property type="entry name" value="TRNA (URACIL(54)-C(5))-METHYLTRANSFERASE"/>
    <property type="match status" value="1"/>
</dbReference>
<feature type="binding site" evidence="5">
    <location>
        <position position="246"/>
    </location>
    <ligand>
        <name>S-adenosyl-L-methionine</name>
        <dbReference type="ChEBI" id="CHEBI:59789"/>
    </ligand>
</feature>
<dbReference type="InterPro" id="IPR012340">
    <property type="entry name" value="NA-bd_OB-fold"/>
</dbReference>
<keyword evidence="2 5" id="KW-0808">Transferase</keyword>
<organism evidence="7 8">
    <name type="scientific">Nitrosomonas ureae</name>
    <dbReference type="NCBI Taxonomy" id="44577"/>
    <lineage>
        <taxon>Bacteria</taxon>
        <taxon>Pseudomonadati</taxon>
        <taxon>Pseudomonadota</taxon>
        <taxon>Betaproteobacteria</taxon>
        <taxon>Nitrosomonadales</taxon>
        <taxon>Nitrosomonadaceae</taxon>
        <taxon>Nitrosomonas</taxon>
    </lineage>
</organism>
<feature type="binding site" evidence="5">
    <location>
        <position position="216"/>
    </location>
    <ligand>
        <name>S-adenosyl-L-methionine</name>
        <dbReference type="ChEBI" id="CHEBI:59789"/>
    </ligand>
</feature>
<evidence type="ECO:0000313" key="7">
    <source>
        <dbReference type="EMBL" id="SDU30227.1"/>
    </source>
</evidence>